<feature type="coiled-coil region" evidence="1">
    <location>
        <begin position="82"/>
        <end position="109"/>
    </location>
</feature>
<dbReference type="EMBL" id="VJMH01007304">
    <property type="protein sequence ID" value="KAF0684259.1"/>
    <property type="molecule type" value="Genomic_DNA"/>
</dbReference>
<evidence type="ECO:0000313" key="2">
    <source>
        <dbReference type="EMBL" id="KAF0684259.1"/>
    </source>
</evidence>
<dbReference type="EMBL" id="CAADRA010007330">
    <property type="protein sequence ID" value="VFU00368.1"/>
    <property type="molecule type" value="Genomic_DNA"/>
</dbReference>
<organism evidence="3 4">
    <name type="scientific">Aphanomyces stellatus</name>
    <dbReference type="NCBI Taxonomy" id="120398"/>
    <lineage>
        <taxon>Eukaryota</taxon>
        <taxon>Sar</taxon>
        <taxon>Stramenopiles</taxon>
        <taxon>Oomycota</taxon>
        <taxon>Saprolegniomycetes</taxon>
        <taxon>Saprolegniales</taxon>
        <taxon>Verrucalvaceae</taxon>
        <taxon>Aphanomyces</taxon>
    </lineage>
</organism>
<reference evidence="2" key="2">
    <citation type="submission" date="2019-06" db="EMBL/GenBank/DDBJ databases">
        <title>Genomics analysis of Aphanomyces spp. identifies a new class of oomycete effector associated with host adaptation.</title>
        <authorList>
            <person name="Gaulin E."/>
        </authorList>
    </citation>
    <scope>NUCLEOTIDE SEQUENCE</scope>
    <source>
        <strain evidence="2">CBS 578.67</strain>
    </source>
</reference>
<evidence type="ECO:0000313" key="3">
    <source>
        <dbReference type="EMBL" id="VFU00368.1"/>
    </source>
</evidence>
<dbReference type="AlphaFoldDB" id="A0A485LP91"/>
<sequence length="447" mass="49954">MPADVPNIAAASAQWEDDLRFLFASDNGLQEELDNVCDLFQDSPPSDATDESCAHEDEIVSSPTPVVCTKRKAKSGSSTHTYTRQRQEIQQLRDEVKRLQERIASRQADARTASSTLSLWARTASAESAGKHQALQENERLKEAVAENATFIEAMEKVMRKKPRLTTHARDMHSEEWQAYTLAAHASLRVAAIHAIADRQLRRLQTAFVQAGIWDQPQDVFVIRGHPANSRRSSFLVESIHHMTLAAPFRVVGAVAWQVFEGEAPPDLPEGALETFERVDPFTVYGKTQTSPAAPTLPPGHSNMIRKYYVEPDREVIVSRTVLEDATMPHMSKGAVENRCMWLTVVPVDAHRCRFSFVQHSVWPATTDVDAADMDHVVQTMQRMCFAPPPATGLLPSTLDQDTSDNLGMFAERGRRFVRTLKRLVNDAVQAYDDRLSTDERAIVVGL</sequence>
<proteinExistence type="predicted"/>
<name>A0A485LP91_9STRA</name>
<keyword evidence="1" id="KW-0175">Coiled coil</keyword>
<keyword evidence="4" id="KW-1185">Reference proteome</keyword>
<protein>
    <submittedName>
        <fullName evidence="3">Aste57867_23723 protein</fullName>
    </submittedName>
</protein>
<evidence type="ECO:0000313" key="4">
    <source>
        <dbReference type="Proteomes" id="UP000332933"/>
    </source>
</evidence>
<reference evidence="3 4" key="1">
    <citation type="submission" date="2019-03" db="EMBL/GenBank/DDBJ databases">
        <authorList>
            <person name="Gaulin E."/>
            <person name="Dumas B."/>
        </authorList>
    </citation>
    <scope>NUCLEOTIDE SEQUENCE [LARGE SCALE GENOMIC DNA]</scope>
    <source>
        <strain evidence="3">CBS 568.67</strain>
    </source>
</reference>
<evidence type="ECO:0000256" key="1">
    <source>
        <dbReference type="SAM" id="Coils"/>
    </source>
</evidence>
<gene>
    <name evidence="3" type="primary">Aste57867_23723</name>
    <name evidence="2" type="ORF">As57867_023651</name>
    <name evidence="3" type="ORF">ASTE57867_23723</name>
</gene>
<accession>A0A485LP91</accession>
<dbReference type="Proteomes" id="UP000332933">
    <property type="component" value="Unassembled WGS sequence"/>
</dbReference>
<dbReference type="OrthoDB" id="72677at2759"/>